<protein>
    <submittedName>
        <fullName evidence="1">Uncharacterized protein</fullName>
    </submittedName>
</protein>
<sequence length="109" mass="11872">MAPLRGWLVRAKAGGARHISLCGDEQQPVDIPPFLLPLDLRVKLSDSHSAPRRASLHTVLSWSTADAAIDSHSPPSLQTSANNELYASHHFLARASAAERCLHWQSCAQ</sequence>
<keyword evidence="2" id="KW-1185">Reference proteome</keyword>
<proteinExistence type="predicted"/>
<evidence type="ECO:0000313" key="1">
    <source>
        <dbReference type="EMBL" id="KAJ2966576.1"/>
    </source>
</evidence>
<accession>A0ACC1MJQ9</accession>
<comment type="caution">
    <text evidence="1">The sequence shown here is derived from an EMBL/GenBank/DDBJ whole genome shotgun (WGS) entry which is preliminary data.</text>
</comment>
<dbReference type="Proteomes" id="UP001144978">
    <property type="component" value="Unassembled WGS sequence"/>
</dbReference>
<reference evidence="1" key="1">
    <citation type="submission" date="2022-08" db="EMBL/GenBank/DDBJ databases">
        <title>Genome Sequence of Pycnoporus sanguineus.</title>
        <authorList>
            <person name="Buettner E."/>
        </authorList>
    </citation>
    <scope>NUCLEOTIDE SEQUENCE</scope>
    <source>
        <strain evidence="1">CG-C14</strain>
    </source>
</reference>
<name>A0ACC1MJQ9_9APHY</name>
<organism evidence="1 2">
    <name type="scientific">Trametes sanguinea</name>
    <dbReference type="NCBI Taxonomy" id="158606"/>
    <lineage>
        <taxon>Eukaryota</taxon>
        <taxon>Fungi</taxon>
        <taxon>Dikarya</taxon>
        <taxon>Basidiomycota</taxon>
        <taxon>Agaricomycotina</taxon>
        <taxon>Agaricomycetes</taxon>
        <taxon>Polyporales</taxon>
        <taxon>Polyporaceae</taxon>
        <taxon>Trametes</taxon>
    </lineage>
</organism>
<dbReference type="EMBL" id="JANSHE010006605">
    <property type="protein sequence ID" value="KAJ2966576.1"/>
    <property type="molecule type" value="Genomic_DNA"/>
</dbReference>
<evidence type="ECO:0000313" key="2">
    <source>
        <dbReference type="Proteomes" id="UP001144978"/>
    </source>
</evidence>
<gene>
    <name evidence="1" type="ORF">NUW54_g13765</name>
</gene>